<dbReference type="CDD" id="cd09325">
    <property type="entry name" value="TDT_C4-dicarb_trans"/>
    <property type="match status" value="1"/>
</dbReference>
<evidence type="ECO:0000256" key="2">
    <source>
        <dbReference type="ARBA" id="ARBA00022692"/>
    </source>
</evidence>
<feature type="transmembrane region" description="Helical" evidence="5">
    <location>
        <begin position="34"/>
        <end position="53"/>
    </location>
</feature>
<dbReference type="RefSeq" id="WP_070431339.1">
    <property type="nucleotide sequence ID" value="NZ_VYWO01000002.1"/>
</dbReference>
<feature type="transmembrane region" description="Helical" evidence="5">
    <location>
        <begin position="242"/>
        <end position="264"/>
    </location>
</feature>
<keyword evidence="4 5" id="KW-0472">Membrane</keyword>
<dbReference type="AlphaFoldDB" id="A0A5N1GM00"/>
<gene>
    <name evidence="6" type="ORF">F6I03_05210</name>
</gene>
<feature type="transmembrane region" description="Helical" evidence="5">
    <location>
        <begin position="276"/>
        <end position="297"/>
    </location>
</feature>
<evidence type="ECO:0000313" key="7">
    <source>
        <dbReference type="Proteomes" id="UP000327148"/>
    </source>
</evidence>
<proteinExistence type="predicted"/>
<feature type="transmembrane region" description="Helical" evidence="5">
    <location>
        <begin position="211"/>
        <end position="230"/>
    </location>
</feature>
<dbReference type="InterPro" id="IPR052951">
    <property type="entry name" value="Tellurite_res_ion_channel"/>
</dbReference>
<feature type="transmembrane region" description="Helical" evidence="5">
    <location>
        <begin position="151"/>
        <end position="174"/>
    </location>
</feature>
<dbReference type="GO" id="GO:0046583">
    <property type="term" value="F:monoatomic cation efflux transmembrane transporter activity"/>
    <property type="evidence" value="ECO:0007669"/>
    <property type="project" value="TreeGrafter"/>
</dbReference>
<protein>
    <submittedName>
        <fullName evidence="6">TDT family transporter</fullName>
    </submittedName>
</protein>
<evidence type="ECO:0000256" key="4">
    <source>
        <dbReference type="ARBA" id="ARBA00023136"/>
    </source>
</evidence>
<organism evidence="6 7">
    <name type="scientific">Aerococcus sanguinicola</name>
    <dbReference type="NCBI Taxonomy" id="119206"/>
    <lineage>
        <taxon>Bacteria</taxon>
        <taxon>Bacillati</taxon>
        <taxon>Bacillota</taxon>
        <taxon>Bacilli</taxon>
        <taxon>Lactobacillales</taxon>
        <taxon>Aerococcaceae</taxon>
        <taxon>Aerococcus</taxon>
    </lineage>
</organism>
<keyword evidence="2 5" id="KW-0812">Transmembrane</keyword>
<dbReference type="GO" id="GO:0005886">
    <property type="term" value="C:plasma membrane"/>
    <property type="evidence" value="ECO:0007669"/>
    <property type="project" value="TreeGrafter"/>
</dbReference>
<dbReference type="PANTHER" id="PTHR37955:SF1">
    <property type="entry name" value="DEP DOMAIN-CONTAINING PROTEIN"/>
    <property type="match status" value="1"/>
</dbReference>
<dbReference type="InterPro" id="IPR038665">
    <property type="entry name" value="Voltage-dep_anion_channel_sf"/>
</dbReference>
<comment type="subcellular location">
    <subcellularLocation>
        <location evidence="1">Membrane</location>
        <topology evidence="1">Multi-pass membrane protein</topology>
    </subcellularLocation>
</comment>
<sequence>MTYLKRQPFAMSGLILALATLGNLLQSYGTGLRLVLGAFAWILFILYTVNLFLSFSSLKEEMQAPLPASVFPTYPMALMILSTYLNPLLKLPLGLAEGIWYFALIFNLLLAGLYIIRYLPQRKMTVVFPSWGVIFVGFVVASVTAPVYGNFLLGQILFWLGLLGGVAVMPFMLYRVYIMRDLPKPAQMTTAILCAPFSLLVAGYVNSFKTPSQALLAFLLILAQLLYFTVLAQLPRLLRLGFFPTSAGLTFPLVVSALSLKLALPVLGWQLAGTNLLLLVETVLAIGIVAYVLYGYAKLIFKS</sequence>
<feature type="transmembrane region" description="Helical" evidence="5">
    <location>
        <begin position="126"/>
        <end position="145"/>
    </location>
</feature>
<feature type="transmembrane region" description="Helical" evidence="5">
    <location>
        <begin position="65"/>
        <end position="86"/>
    </location>
</feature>
<evidence type="ECO:0000256" key="3">
    <source>
        <dbReference type="ARBA" id="ARBA00022989"/>
    </source>
</evidence>
<dbReference type="PANTHER" id="PTHR37955">
    <property type="entry name" value="TELLURITE RESISTANCE PROTEIN TEHA"/>
    <property type="match status" value="1"/>
</dbReference>
<dbReference type="Pfam" id="PF03595">
    <property type="entry name" value="SLAC1"/>
    <property type="match status" value="1"/>
</dbReference>
<evidence type="ECO:0000256" key="5">
    <source>
        <dbReference type="SAM" id="Phobius"/>
    </source>
</evidence>
<comment type="caution">
    <text evidence="6">The sequence shown here is derived from an EMBL/GenBank/DDBJ whole genome shotgun (WGS) entry which is preliminary data.</text>
</comment>
<keyword evidence="3 5" id="KW-1133">Transmembrane helix</keyword>
<dbReference type="EMBL" id="VYWO01000002">
    <property type="protein sequence ID" value="KAA9301269.1"/>
    <property type="molecule type" value="Genomic_DNA"/>
</dbReference>
<reference evidence="6 7" key="1">
    <citation type="submission" date="2019-09" db="EMBL/GenBank/DDBJ databases">
        <title>Draft genome sequence assemblies of isolates from the urinary tract.</title>
        <authorList>
            <person name="Mores C.R."/>
            <person name="Putonti C."/>
            <person name="Wolfe A.J."/>
        </authorList>
    </citation>
    <scope>NUCLEOTIDE SEQUENCE [LARGE SCALE GENOMIC DNA]</scope>
    <source>
        <strain evidence="6 7">UMB623</strain>
    </source>
</reference>
<feature type="transmembrane region" description="Helical" evidence="5">
    <location>
        <begin position="98"/>
        <end position="119"/>
    </location>
</feature>
<feature type="transmembrane region" description="Helical" evidence="5">
    <location>
        <begin position="9"/>
        <end position="28"/>
    </location>
</feature>
<accession>A0A5N1GM00</accession>
<feature type="transmembrane region" description="Helical" evidence="5">
    <location>
        <begin position="186"/>
        <end position="205"/>
    </location>
</feature>
<evidence type="ECO:0000313" key="6">
    <source>
        <dbReference type="EMBL" id="KAA9301269.1"/>
    </source>
</evidence>
<dbReference type="Proteomes" id="UP000327148">
    <property type="component" value="Unassembled WGS sequence"/>
</dbReference>
<dbReference type="Gene3D" id="1.50.10.150">
    <property type="entry name" value="Voltage-dependent anion channel"/>
    <property type="match status" value="1"/>
</dbReference>
<dbReference type="OrthoDB" id="309023at2"/>
<dbReference type="InterPro" id="IPR004695">
    <property type="entry name" value="SLAC1/Mae1/Ssu1/TehA"/>
</dbReference>
<evidence type="ECO:0000256" key="1">
    <source>
        <dbReference type="ARBA" id="ARBA00004141"/>
    </source>
</evidence>
<name>A0A5N1GM00_9LACT</name>